<proteinExistence type="inferred from homology"/>
<evidence type="ECO:0000256" key="1">
    <source>
        <dbReference type="ARBA" id="ARBA00006484"/>
    </source>
</evidence>
<dbReference type="OrthoDB" id="10253736at2759"/>
<dbReference type="InterPro" id="IPR002347">
    <property type="entry name" value="SDR_fam"/>
</dbReference>
<comment type="similarity">
    <text evidence="1">Belongs to the short-chain dehydrogenases/reductases (SDR) family.</text>
</comment>
<reference evidence="3" key="1">
    <citation type="submission" date="2020-04" db="EMBL/GenBank/DDBJ databases">
        <authorList>
            <person name="Alioto T."/>
            <person name="Alioto T."/>
            <person name="Gomez Garrido J."/>
        </authorList>
    </citation>
    <scope>NUCLEOTIDE SEQUENCE</scope>
    <source>
        <strain evidence="3">A484AB</strain>
    </source>
</reference>
<dbReference type="Gene3D" id="3.40.50.720">
    <property type="entry name" value="NAD(P)-binding Rossmann-like Domain"/>
    <property type="match status" value="1"/>
</dbReference>
<keyword evidence="2" id="KW-0560">Oxidoreductase</keyword>
<organism evidence="3 4">
    <name type="scientific">Paramuricea clavata</name>
    <name type="common">Red gorgonian</name>
    <name type="synonym">Violescent sea-whip</name>
    <dbReference type="NCBI Taxonomy" id="317549"/>
    <lineage>
        <taxon>Eukaryota</taxon>
        <taxon>Metazoa</taxon>
        <taxon>Cnidaria</taxon>
        <taxon>Anthozoa</taxon>
        <taxon>Octocorallia</taxon>
        <taxon>Malacalcyonacea</taxon>
        <taxon>Plexauridae</taxon>
        <taxon>Paramuricea</taxon>
    </lineage>
</organism>
<dbReference type="GO" id="GO:0005811">
    <property type="term" value="C:lipid droplet"/>
    <property type="evidence" value="ECO:0007669"/>
    <property type="project" value="TreeGrafter"/>
</dbReference>
<evidence type="ECO:0000313" key="3">
    <source>
        <dbReference type="EMBL" id="CAB4022512.1"/>
    </source>
</evidence>
<protein>
    <submittedName>
        <fullName evidence="3">Epidermal retinol dehydrogenase 2</fullName>
    </submittedName>
</protein>
<dbReference type="GO" id="GO:0016616">
    <property type="term" value="F:oxidoreductase activity, acting on the CH-OH group of donors, NAD or NADP as acceptor"/>
    <property type="evidence" value="ECO:0007669"/>
    <property type="project" value="TreeGrafter"/>
</dbReference>
<keyword evidence="4" id="KW-1185">Reference proteome</keyword>
<comment type="caution">
    <text evidence="3">The sequence shown here is derived from an EMBL/GenBank/DDBJ whole genome shotgun (WGS) entry which is preliminary data.</text>
</comment>
<evidence type="ECO:0000313" key="4">
    <source>
        <dbReference type="Proteomes" id="UP001152795"/>
    </source>
</evidence>
<dbReference type="AlphaFoldDB" id="A0A7D9L3W8"/>
<evidence type="ECO:0000256" key="2">
    <source>
        <dbReference type="ARBA" id="ARBA00023002"/>
    </source>
</evidence>
<sequence length="164" mass="18370">MNVNLIAHFWTLKAFLGGMVERDRGHIVALSSITAVLCGPRLVDYCTSKAGVAMMMAALRQEILYQKKYGVGFTTILPTKVDTGLFEGAKGRFGMLPPTVKPEYIAMKTIEAIERDQTYVVLPPWFGALLAMKPLLPQKLMDVLMRFTELDEAMKEFTGHKKEI</sequence>
<dbReference type="PROSITE" id="PS00061">
    <property type="entry name" value="ADH_SHORT"/>
    <property type="match status" value="1"/>
</dbReference>
<dbReference type="InterPro" id="IPR020904">
    <property type="entry name" value="Sc_DH/Rdtase_CS"/>
</dbReference>
<dbReference type="EMBL" id="CACRXK020012014">
    <property type="protein sequence ID" value="CAB4022512.1"/>
    <property type="molecule type" value="Genomic_DNA"/>
</dbReference>
<dbReference type="InterPro" id="IPR036291">
    <property type="entry name" value="NAD(P)-bd_dom_sf"/>
</dbReference>
<gene>
    <name evidence="3" type="ORF">PACLA_8A027173</name>
</gene>
<dbReference type="SUPFAM" id="SSF51735">
    <property type="entry name" value="NAD(P)-binding Rossmann-fold domains"/>
    <property type="match status" value="1"/>
</dbReference>
<dbReference type="PANTHER" id="PTHR24322">
    <property type="entry name" value="PKSB"/>
    <property type="match status" value="1"/>
</dbReference>
<dbReference type="Proteomes" id="UP001152795">
    <property type="component" value="Unassembled WGS sequence"/>
</dbReference>
<name>A0A7D9L3W8_PARCT</name>
<dbReference type="Pfam" id="PF00106">
    <property type="entry name" value="adh_short"/>
    <property type="match status" value="1"/>
</dbReference>
<accession>A0A7D9L3W8</accession>
<dbReference type="PANTHER" id="PTHR24322:SF736">
    <property type="entry name" value="RETINOL DEHYDROGENASE 10"/>
    <property type="match status" value="1"/>
</dbReference>
<dbReference type="PRINTS" id="PR00081">
    <property type="entry name" value="GDHRDH"/>
</dbReference>